<dbReference type="AlphaFoldDB" id="A0A5C5UXW1"/>
<organism evidence="3 4">
    <name type="scientific">Posidoniimonas corsicana</name>
    <dbReference type="NCBI Taxonomy" id="1938618"/>
    <lineage>
        <taxon>Bacteria</taxon>
        <taxon>Pseudomonadati</taxon>
        <taxon>Planctomycetota</taxon>
        <taxon>Planctomycetia</taxon>
        <taxon>Pirellulales</taxon>
        <taxon>Lacipirellulaceae</taxon>
        <taxon>Posidoniimonas</taxon>
    </lineage>
</organism>
<dbReference type="InterPro" id="IPR012902">
    <property type="entry name" value="N_methyl_site"/>
</dbReference>
<dbReference type="Gene3D" id="3.30.700.10">
    <property type="entry name" value="Glycoprotein, Type 4 Pilin"/>
    <property type="match status" value="1"/>
</dbReference>
<dbReference type="PANTHER" id="PTHR30093:SF2">
    <property type="entry name" value="TYPE II SECRETION SYSTEM PROTEIN H"/>
    <property type="match status" value="1"/>
</dbReference>
<feature type="domain" description="DUF1559" evidence="2">
    <location>
        <begin position="31"/>
        <end position="340"/>
    </location>
</feature>
<name>A0A5C5UXW1_9BACT</name>
<accession>A0A5C5UXW1</accession>
<evidence type="ECO:0000256" key="1">
    <source>
        <dbReference type="SAM" id="MobiDB-lite"/>
    </source>
</evidence>
<dbReference type="Proteomes" id="UP000316714">
    <property type="component" value="Unassembled WGS sequence"/>
</dbReference>
<dbReference type="SUPFAM" id="SSF54523">
    <property type="entry name" value="Pili subunits"/>
    <property type="match status" value="1"/>
</dbReference>
<dbReference type="InterPro" id="IPR045584">
    <property type="entry name" value="Pilin-like"/>
</dbReference>
<gene>
    <name evidence="3" type="primary">xcpT_22</name>
    <name evidence="3" type="ORF">KOR34_43710</name>
</gene>
<dbReference type="RefSeq" id="WP_146568142.1">
    <property type="nucleotide sequence ID" value="NZ_SIHJ01000004.1"/>
</dbReference>
<reference evidence="3 4" key="1">
    <citation type="submission" date="2019-02" db="EMBL/GenBank/DDBJ databases">
        <title>Deep-cultivation of Planctomycetes and their phenomic and genomic characterization uncovers novel biology.</title>
        <authorList>
            <person name="Wiegand S."/>
            <person name="Jogler M."/>
            <person name="Boedeker C."/>
            <person name="Pinto D."/>
            <person name="Vollmers J."/>
            <person name="Rivas-Marin E."/>
            <person name="Kohn T."/>
            <person name="Peeters S.H."/>
            <person name="Heuer A."/>
            <person name="Rast P."/>
            <person name="Oberbeckmann S."/>
            <person name="Bunk B."/>
            <person name="Jeske O."/>
            <person name="Meyerdierks A."/>
            <person name="Storesund J.E."/>
            <person name="Kallscheuer N."/>
            <person name="Luecker S."/>
            <person name="Lage O.M."/>
            <person name="Pohl T."/>
            <person name="Merkel B.J."/>
            <person name="Hornburger P."/>
            <person name="Mueller R.-W."/>
            <person name="Bruemmer F."/>
            <person name="Labrenz M."/>
            <person name="Spormann A.M."/>
            <person name="Op Den Camp H."/>
            <person name="Overmann J."/>
            <person name="Amann R."/>
            <person name="Jetten M.S.M."/>
            <person name="Mascher T."/>
            <person name="Medema M.H."/>
            <person name="Devos D.P."/>
            <person name="Kaster A.-K."/>
            <person name="Ovreas L."/>
            <person name="Rohde M."/>
            <person name="Galperin M.Y."/>
            <person name="Jogler C."/>
        </authorList>
    </citation>
    <scope>NUCLEOTIDE SEQUENCE [LARGE SCALE GENOMIC DNA]</scope>
    <source>
        <strain evidence="3 4">KOR34</strain>
    </source>
</reference>
<comment type="caution">
    <text evidence="3">The sequence shown here is derived from an EMBL/GenBank/DDBJ whole genome shotgun (WGS) entry which is preliminary data.</text>
</comment>
<dbReference type="EMBL" id="SIHJ01000004">
    <property type="protein sequence ID" value="TWT30998.1"/>
    <property type="molecule type" value="Genomic_DNA"/>
</dbReference>
<sequence length="361" mass="38655">MNTRRGFTLVELLVVIAIIAALVALLLPAVQSAREAARVTQCKNNLRQAALAMLQHESAHGALPTGGWSASWVGDPNAGPGPRQPGGWVYQALPYLGEQAAADLGAGLTGDALKEALSQQARTVVAILYCPSRRPPGRYGVVQLEAWNYLPQEFAGKTDYAANGGSDLGLRGDRRGPLPLRPFVGSDCRGEYPQCEWLTTEAWLEDDWDGVVGDHSGARLAQLSDGAARTFLAGEKWLHSLYYDTVSVDSAQDHADNKRAHDNPGDDALMTTGYATDTVRACGGGFDLTGAPIEHPPRRDVDYDRANPQTDKKGAHYQDSFGGLHPGGVNMARCDGSVATWAFDVDLAVWAAMGSRDDESP</sequence>
<evidence type="ECO:0000313" key="4">
    <source>
        <dbReference type="Proteomes" id="UP000316714"/>
    </source>
</evidence>
<proteinExistence type="predicted"/>
<dbReference type="PROSITE" id="PS00409">
    <property type="entry name" value="PROKAR_NTER_METHYL"/>
    <property type="match status" value="1"/>
</dbReference>
<evidence type="ECO:0000313" key="3">
    <source>
        <dbReference type="EMBL" id="TWT30998.1"/>
    </source>
</evidence>
<feature type="compositionally biased region" description="Basic and acidic residues" evidence="1">
    <location>
        <begin position="295"/>
        <end position="316"/>
    </location>
</feature>
<dbReference type="Pfam" id="PF07596">
    <property type="entry name" value="SBP_bac_10"/>
    <property type="match status" value="1"/>
</dbReference>
<keyword evidence="4" id="KW-1185">Reference proteome</keyword>
<dbReference type="OrthoDB" id="249777at2"/>
<feature type="region of interest" description="Disordered" evidence="1">
    <location>
        <begin position="289"/>
        <end position="316"/>
    </location>
</feature>
<evidence type="ECO:0000259" key="2">
    <source>
        <dbReference type="Pfam" id="PF07596"/>
    </source>
</evidence>
<dbReference type="Pfam" id="PF07963">
    <property type="entry name" value="N_methyl"/>
    <property type="match status" value="1"/>
</dbReference>
<dbReference type="PANTHER" id="PTHR30093">
    <property type="entry name" value="GENERAL SECRETION PATHWAY PROTEIN G"/>
    <property type="match status" value="1"/>
</dbReference>
<dbReference type="InterPro" id="IPR011453">
    <property type="entry name" value="DUF1559"/>
</dbReference>
<protein>
    <submittedName>
        <fullName evidence="3">Type II secretion system protein G</fullName>
    </submittedName>
</protein>
<dbReference type="NCBIfam" id="TIGR02532">
    <property type="entry name" value="IV_pilin_GFxxxE"/>
    <property type="match status" value="1"/>
</dbReference>